<dbReference type="OrthoDB" id="5520741at2"/>
<dbReference type="EMBL" id="FOTO01000016">
    <property type="protein sequence ID" value="SFM13849.1"/>
    <property type="molecule type" value="Genomic_DNA"/>
</dbReference>
<dbReference type="AlphaFoldDB" id="A0A8G2C5M9"/>
<organism evidence="1 2">
    <name type="scientific">Desulfomicrobium norvegicum (strain DSM 1741 / NCIMB 8310)</name>
    <name type="common">Desulfovibrio baculatus (strain Norway 4)</name>
    <name type="synonym">Desulfovibrio desulfuricans (strain Norway 4)</name>
    <dbReference type="NCBI Taxonomy" id="52561"/>
    <lineage>
        <taxon>Bacteria</taxon>
        <taxon>Pseudomonadati</taxon>
        <taxon>Thermodesulfobacteriota</taxon>
        <taxon>Desulfovibrionia</taxon>
        <taxon>Desulfovibrionales</taxon>
        <taxon>Desulfomicrobiaceae</taxon>
        <taxon>Desulfomicrobium</taxon>
    </lineage>
</organism>
<dbReference type="RefSeq" id="WP_092194009.1">
    <property type="nucleotide sequence ID" value="NZ_FOTO01000016.1"/>
</dbReference>
<evidence type="ECO:0000313" key="1">
    <source>
        <dbReference type="EMBL" id="SFM13849.1"/>
    </source>
</evidence>
<comment type="caution">
    <text evidence="1">The sequence shown here is derived from an EMBL/GenBank/DDBJ whole genome shotgun (WGS) entry which is preliminary data.</text>
</comment>
<dbReference type="Proteomes" id="UP000199581">
    <property type="component" value="Unassembled WGS sequence"/>
</dbReference>
<evidence type="ECO:0000313" key="2">
    <source>
        <dbReference type="Proteomes" id="UP000199581"/>
    </source>
</evidence>
<gene>
    <name evidence="1" type="ORF">SAMN05421830_11610</name>
</gene>
<sequence>MKFPEYLDLFSRGGSVEVEVKFKSKKNISKVRMNPCEISKILSEDGEFLNKMEFDGYCLEIYKYEIDPINKKLMIKAQ</sequence>
<proteinExistence type="predicted"/>
<name>A0A8G2C5M9_DESNO</name>
<accession>A0A8G2C5M9</accession>
<protein>
    <submittedName>
        <fullName evidence="1">Uncharacterized protein</fullName>
    </submittedName>
</protein>
<keyword evidence="2" id="KW-1185">Reference proteome</keyword>
<reference evidence="1 2" key="1">
    <citation type="submission" date="2016-10" db="EMBL/GenBank/DDBJ databases">
        <authorList>
            <person name="Varghese N."/>
            <person name="Submissions S."/>
        </authorList>
    </citation>
    <scope>NUCLEOTIDE SEQUENCE [LARGE SCALE GENOMIC DNA]</scope>
    <source>
        <strain evidence="1 2">DSM 1741</strain>
    </source>
</reference>